<reference evidence="6" key="1">
    <citation type="submission" date="2022-12" db="EMBL/GenBank/DDBJ databases">
        <title>Draft genome assemblies for two species of Escallonia (Escalloniales).</title>
        <authorList>
            <person name="Chanderbali A."/>
            <person name="Dervinis C."/>
            <person name="Anghel I."/>
            <person name="Soltis D."/>
            <person name="Soltis P."/>
            <person name="Zapata F."/>
        </authorList>
    </citation>
    <scope>NUCLEOTIDE SEQUENCE</scope>
    <source>
        <strain evidence="6">UCBG92.1500</strain>
        <tissue evidence="6">Leaf</tissue>
    </source>
</reference>
<dbReference type="SUPFAM" id="SSF52540">
    <property type="entry name" value="P-loop containing nucleoside triphosphate hydrolases"/>
    <property type="match status" value="1"/>
</dbReference>
<sequence>MEELTQYFKPEFLNRLDDTIVFRQLTELQVKEIADIMLSEVFKRLKSRDIKLQLTKRFKDKVAKEGYDPKYGATPLRRGRAFMKLLEDRLAKRILMGDIRNAKIGWNGTSIRWDRTRTQDLRSTTQTSSDSPARKTCEAQTQATSDSPDIPRESSSGTV</sequence>
<evidence type="ECO:0000256" key="3">
    <source>
        <dbReference type="ARBA" id="ARBA00022840"/>
    </source>
</evidence>
<proteinExistence type="predicted"/>
<dbReference type="EMBL" id="JAVXUO010002884">
    <property type="protein sequence ID" value="KAK2968802.1"/>
    <property type="molecule type" value="Genomic_DNA"/>
</dbReference>
<feature type="domain" description="Clp ATPase C-terminal" evidence="5">
    <location>
        <begin position="25"/>
        <end position="113"/>
    </location>
</feature>
<dbReference type="GO" id="GO:0034605">
    <property type="term" value="P:cellular response to heat"/>
    <property type="evidence" value="ECO:0007669"/>
    <property type="project" value="TreeGrafter"/>
</dbReference>
<evidence type="ECO:0000256" key="1">
    <source>
        <dbReference type="ARBA" id="ARBA00022737"/>
    </source>
</evidence>
<evidence type="ECO:0000313" key="6">
    <source>
        <dbReference type="EMBL" id="KAK2968802.1"/>
    </source>
</evidence>
<dbReference type="GO" id="GO:0016887">
    <property type="term" value="F:ATP hydrolysis activity"/>
    <property type="evidence" value="ECO:0007669"/>
    <property type="project" value="TreeGrafter"/>
</dbReference>
<accession>A0AA88QI12</accession>
<keyword evidence="3" id="KW-0067">ATP-binding</keyword>
<dbReference type="InterPro" id="IPR027417">
    <property type="entry name" value="P-loop_NTPase"/>
</dbReference>
<evidence type="ECO:0000259" key="5">
    <source>
        <dbReference type="SMART" id="SM01086"/>
    </source>
</evidence>
<protein>
    <recommendedName>
        <fullName evidence="5">Clp ATPase C-terminal domain-containing protein</fullName>
    </recommendedName>
</protein>
<dbReference type="GO" id="GO:0005524">
    <property type="term" value="F:ATP binding"/>
    <property type="evidence" value="ECO:0007669"/>
    <property type="project" value="UniProtKB-KW"/>
</dbReference>
<evidence type="ECO:0000256" key="4">
    <source>
        <dbReference type="SAM" id="MobiDB-lite"/>
    </source>
</evidence>
<dbReference type="SMART" id="SM01086">
    <property type="entry name" value="ClpB_D2-small"/>
    <property type="match status" value="1"/>
</dbReference>
<feature type="compositionally biased region" description="Polar residues" evidence="4">
    <location>
        <begin position="138"/>
        <end position="159"/>
    </location>
</feature>
<comment type="caution">
    <text evidence="6">The sequence shown here is derived from an EMBL/GenBank/DDBJ whole genome shotgun (WGS) entry which is preliminary data.</text>
</comment>
<dbReference type="PANTHER" id="PTHR11638">
    <property type="entry name" value="ATP-DEPENDENT CLP PROTEASE"/>
    <property type="match status" value="1"/>
</dbReference>
<dbReference type="PANTHER" id="PTHR11638:SF155">
    <property type="entry name" value="CHAPERONE PROTEIN CLPC1, CHLOROPLASTIC-LIKE"/>
    <property type="match status" value="1"/>
</dbReference>
<keyword evidence="2" id="KW-0547">Nucleotide-binding</keyword>
<feature type="region of interest" description="Disordered" evidence="4">
    <location>
        <begin position="117"/>
        <end position="159"/>
    </location>
</feature>
<gene>
    <name evidence="6" type="ORF">RJ640_028195</name>
</gene>
<dbReference type="InterPro" id="IPR019489">
    <property type="entry name" value="Clp_ATPase_C"/>
</dbReference>
<dbReference type="Proteomes" id="UP001187471">
    <property type="component" value="Unassembled WGS sequence"/>
</dbReference>
<evidence type="ECO:0000256" key="2">
    <source>
        <dbReference type="ARBA" id="ARBA00022741"/>
    </source>
</evidence>
<feature type="compositionally biased region" description="Polar residues" evidence="4">
    <location>
        <begin position="121"/>
        <end position="131"/>
    </location>
</feature>
<evidence type="ECO:0000313" key="7">
    <source>
        <dbReference type="Proteomes" id="UP001187471"/>
    </source>
</evidence>
<dbReference type="Gene3D" id="1.10.8.60">
    <property type="match status" value="1"/>
</dbReference>
<dbReference type="InterPro" id="IPR050130">
    <property type="entry name" value="ClpA_ClpB"/>
</dbReference>
<keyword evidence="1" id="KW-0677">Repeat</keyword>
<name>A0AA88QI12_9ASTE</name>
<keyword evidence="7" id="KW-1185">Reference proteome</keyword>
<dbReference type="Pfam" id="PF10431">
    <property type="entry name" value="ClpB_D2-small"/>
    <property type="match status" value="1"/>
</dbReference>
<dbReference type="AlphaFoldDB" id="A0AA88QI12"/>
<dbReference type="GO" id="GO:0005737">
    <property type="term" value="C:cytoplasm"/>
    <property type="evidence" value="ECO:0007669"/>
    <property type="project" value="TreeGrafter"/>
</dbReference>
<organism evidence="6 7">
    <name type="scientific">Escallonia rubra</name>
    <dbReference type="NCBI Taxonomy" id="112253"/>
    <lineage>
        <taxon>Eukaryota</taxon>
        <taxon>Viridiplantae</taxon>
        <taxon>Streptophyta</taxon>
        <taxon>Embryophyta</taxon>
        <taxon>Tracheophyta</taxon>
        <taxon>Spermatophyta</taxon>
        <taxon>Magnoliopsida</taxon>
        <taxon>eudicotyledons</taxon>
        <taxon>Gunneridae</taxon>
        <taxon>Pentapetalae</taxon>
        <taxon>asterids</taxon>
        <taxon>campanulids</taxon>
        <taxon>Escalloniales</taxon>
        <taxon>Escalloniaceae</taxon>
        <taxon>Escallonia</taxon>
    </lineage>
</organism>